<dbReference type="PANTHER" id="PTHR42680:SF3">
    <property type="entry name" value="DCTP DEAMINASE"/>
    <property type="match status" value="1"/>
</dbReference>
<dbReference type="CDD" id="cd07557">
    <property type="entry name" value="trimeric_dUTPase"/>
    <property type="match status" value="1"/>
</dbReference>
<organism evidence="3 4">
    <name type="scientific">candidate division WWE3 bacterium CG_4_9_14_3_um_filter_43_9</name>
    <dbReference type="NCBI Taxonomy" id="1975082"/>
    <lineage>
        <taxon>Bacteria</taxon>
        <taxon>Katanobacteria</taxon>
    </lineage>
</organism>
<protein>
    <submittedName>
        <fullName evidence="3">dCTP deaminase</fullName>
    </submittedName>
</protein>
<dbReference type="PANTHER" id="PTHR42680">
    <property type="entry name" value="DCTP DEAMINASE"/>
    <property type="match status" value="1"/>
</dbReference>
<evidence type="ECO:0000256" key="2">
    <source>
        <dbReference type="ARBA" id="ARBA00023080"/>
    </source>
</evidence>
<reference evidence="4" key="1">
    <citation type="submission" date="2017-09" db="EMBL/GenBank/DDBJ databases">
        <title>Depth-based differentiation of microbial function through sediment-hosted aquifers and enrichment of novel symbionts in the deep terrestrial subsurface.</title>
        <authorList>
            <person name="Probst A.J."/>
            <person name="Ladd B."/>
            <person name="Jarett J.K."/>
            <person name="Geller-Mcgrath D.E."/>
            <person name="Sieber C.M.K."/>
            <person name="Emerson J.B."/>
            <person name="Anantharaman K."/>
            <person name="Thomas B.C."/>
            <person name="Malmstrom R."/>
            <person name="Stieglmeier M."/>
            <person name="Klingl A."/>
            <person name="Woyke T."/>
            <person name="Ryan C.M."/>
            <person name="Banfield J.F."/>
        </authorList>
    </citation>
    <scope>NUCLEOTIDE SEQUENCE [LARGE SCALE GENOMIC DNA]</scope>
</reference>
<dbReference type="Gene3D" id="2.70.40.10">
    <property type="match status" value="1"/>
</dbReference>
<gene>
    <name evidence="3" type="primary">dcd</name>
    <name evidence="3" type="ORF">CO181_01720</name>
</gene>
<dbReference type="NCBIfam" id="TIGR02274">
    <property type="entry name" value="dCTP_deam"/>
    <property type="match status" value="1"/>
</dbReference>
<sequence>LVENLCERELNNPEGVGLDLRLGEVFKISGESFLGITERETPKVFSIAKFDERKTSQIAIRPQDFYLVKTVEKVNLPENLVGILKPRTTLQRSGLFLRTSQIAPGYCGELTFGLANVGPCNVTIELGARIVHIMFSEIKGKAHPYRGQWQKGRVTTEKKEVQV</sequence>
<feature type="non-terminal residue" evidence="3">
    <location>
        <position position="1"/>
    </location>
</feature>
<evidence type="ECO:0000256" key="1">
    <source>
        <dbReference type="ARBA" id="ARBA00022801"/>
    </source>
</evidence>
<dbReference type="EMBL" id="PFXB01000048">
    <property type="protein sequence ID" value="PJA37893.1"/>
    <property type="molecule type" value="Genomic_DNA"/>
</dbReference>
<accession>A0A2M7WXV8</accession>
<dbReference type="SUPFAM" id="SSF51283">
    <property type="entry name" value="dUTPase-like"/>
    <property type="match status" value="1"/>
</dbReference>
<keyword evidence="2" id="KW-0546">Nucleotide metabolism</keyword>
<dbReference type="GO" id="GO:0008829">
    <property type="term" value="F:dCTP deaminase activity"/>
    <property type="evidence" value="ECO:0007669"/>
    <property type="project" value="InterPro"/>
</dbReference>
<dbReference type="InterPro" id="IPR033704">
    <property type="entry name" value="dUTPase_trimeric"/>
</dbReference>
<dbReference type="InterPro" id="IPR011962">
    <property type="entry name" value="dCTP_deaminase"/>
</dbReference>
<keyword evidence="1" id="KW-0378">Hydrolase</keyword>
<evidence type="ECO:0000313" key="4">
    <source>
        <dbReference type="Proteomes" id="UP000230538"/>
    </source>
</evidence>
<dbReference type="AlphaFoldDB" id="A0A2M7WXV8"/>
<comment type="caution">
    <text evidence="3">The sequence shown here is derived from an EMBL/GenBank/DDBJ whole genome shotgun (WGS) entry which is preliminary data.</text>
</comment>
<name>A0A2M7WXV8_UNCKA</name>
<dbReference type="GO" id="GO:0006229">
    <property type="term" value="P:dUTP biosynthetic process"/>
    <property type="evidence" value="ECO:0007669"/>
    <property type="project" value="InterPro"/>
</dbReference>
<dbReference type="InterPro" id="IPR036157">
    <property type="entry name" value="dUTPase-like_sf"/>
</dbReference>
<dbReference type="Proteomes" id="UP000230538">
    <property type="component" value="Unassembled WGS sequence"/>
</dbReference>
<evidence type="ECO:0000313" key="3">
    <source>
        <dbReference type="EMBL" id="PJA37893.1"/>
    </source>
</evidence>
<dbReference type="Pfam" id="PF22769">
    <property type="entry name" value="DCD"/>
    <property type="match status" value="1"/>
</dbReference>
<proteinExistence type="predicted"/>